<proteinExistence type="predicted"/>
<reference evidence="1" key="1">
    <citation type="journal article" date="2015" name="BMC Genomics">
        <title>Transcriptome profiling of a Rhizobium leguminosarum bv. trifolii rosR mutant reveals the role of the transcriptional regulator RosR in motility, synthesis of cell-surface components, and other cellular processes.</title>
        <authorList>
            <person name="Rachwal K."/>
            <person name="Matczynska E."/>
            <person name="Janczarek M."/>
        </authorList>
    </citation>
    <scope>NUCLEOTIDE SEQUENCE</scope>
    <source>
        <strain evidence="1">Rt24.2</strain>
    </source>
</reference>
<protein>
    <submittedName>
        <fullName evidence="1">Uncharacterized protein</fullName>
    </submittedName>
</protein>
<name>A0A1B8R4P4_RHILT</name>
<dbReference type="RefSeq" id="WP_065277647.1">
    <property type="nucleotide sequence ID" value="NZ_MAMO01000166.1"/>
</dbReference>
<reference evidence="1" key="2">
    <citation type="journal article" date="2016" name="Front. Microbiol.">
        <title>The Regulatory Protein RosR Affects Rhizobium leguminosarum bv. trifolii Protein Profiles, Cell Surface Properties, and Symbiosis with Clover.</title>
        <authorList>
            <person name="Rachwal K."/>
            <person name="Boguszewska A."/>
            <person name="Kopcinska J."/>
            <person name="Karas M."/>
            <person name="Tchorzewski M."/>
            <person name="Janczarek M."/>
        </authorList>
    </citation>
    <scope>NUCLEOTIDE SEQUENCE</scope>
    <source>
        <strain evidence="1">Rt24.2</strain>
    </source>
</reference>
<accession>A0A1B8R4P4</accession>
<evidence type="ECO:0000313" key="1">
    <source>
        <dbReference type="EMBL" id="AOO93414.1"/>
    </source>
</evidence>
<sequence length="535" mass="57713">MMNAISLALTNPMGGADLAPPPWVPDPSRYMPAATGTRWPAGFTQTYAADLNYQCSKLFFGSPDYETNDFLIPFVGFGCTEGGLAPQETILPNADIAIDEVFFIHPNGTEYPVLFGGNAAATVTASTGIVYGQVTLPSALPAWSVFGIRTVWHGTIGQTYIGGYRCQRHRGEKYWAAADLTSIRALALANGASTPARDTFYNTVGNESNSQPLAYGPAMVLAKGWDGRPVPMVLSDSLIERQEIAATADARRNMGMWLRWLDVRDPVWGSIIPLVMGVPGSKSVQELATSATKRWAMIDAIRDTYNGGKNIWTFVLDQSGRNDNSATSSTWSNAKLGLVDRVKTRYGAGIHVVGVTIIPTMTASSDSGGTGAGYTVPALWTTTLATVNNTIKASSRYAKVIDQLLAFTADTDPTKSPAAEMFPLGNVVGHPGNQDGVTTWDTIKLPASVPDGTRIMFEYQPGQWTSRNTYGRIDNGDGTADYKVQEIFATNVQDSAALLAHGMNLDTTSYVHPTLHGILRFVGRLPQSEKLKFYP</sequence>
<dbReference type="AlphaFoldDB" id="A0A1B8R4P4"/>
<dbReference type="EMBL" id="KX491050">
    <property type="protein sequence ID" value="AOO93414.1"/>
    <property type="molecule type" value="Genomic_DNA"/>
</dbReference>
<organism evidence="1">
    <name type="scientific">Rhizobium leguminosarum bv. trifolii</name>
    <dbReference type="NCBI Taxonomy" id="386"/>
    <lineage>
        <taxon>Bacteria</taxon>
        <taxon>Pseudomonadati</taxon>
        <taxon>Pseudomonadota</taxon>
        <taxon>Alphaproteobacteria</taxon>
        <taxon>Hyphomicrobiales</taxon>
        <taxon>Rhizobiaceae</taxon>
        <taxon>Rhizobium/Agrobacterium group</taxon>
        <taxon>Rhizobium</taxon>
    </lineage>
</organism>